<evidence type="ECO:0000256" key="2">
    <source>
        <dbReference type="SAM" id="SignalP"/>
    </source>
</evidence>
<dbReference type="PANTHER" id="PTHR48081:SF8">
    <property type="entry name" value="ALPHA_BETA HYDROLASE FOLD-3 DOMAIN-CONTAINING PROTEIN-RELATED"/>
    <property type="match status" value="1"/>
</dbReference>
<evidence type="ECO:0000256" key="1">
    <source>
        <dbReference type="ARBA" id="ARBA00022801"/>
    </source>
</evidence>
<dbReference type="Proteomes" id="UP000823641">
    <property type="component" value="Unassembled WGS sequence"/>
</dbReference>
<dbReference type="InterPro" id="IPR029058">
    <property type="entry name" value="AB_hydrolase_fold"/>
</dbReference>
<dbReference type="SUPFAM" id="SSF53474">
    <property type="entry name" value="alpha/beta-Hydrolases"/>
    <property type="match status" value="1"/>
</dbReference>
<proteinExistence type="predicted"/>
<dbReference type="GO" id="GO:0016787">
    <property type="term" value="F:hydrolase activity"/>
    <property type="evidence" value="ECO:0007669"/>
    <property type="project" value="UniProtKB-KW"/>
</dbReference>
<sequence length="304" mass="34571">MKRIWLLTACLAVLMLANGQIKTERVPFVERDSVLSMDIYTPTETLDTLRPCVVFVFGGGFIRGAKDEKENVAYCRALAERGYVSVAIDYRLGMKGVTKVGVFNYHPLENAIQMAVEDLYAATNYLLEHSDKLGIDTKRIIISGSSAGAITVLQADYELANQMEAAKVLPTDFHYAGVVSFAGAIFSHEGKPDYKRNPAPTLMFHGMNDELVPYKKIQLGQLGFFGSNEIAKQMEKYEFPFYIYRYRDMGHEIASIPMEKNIEDIDRFIKDYVINQYPLRKDITVKDERIKAGKNWKPEDLYKN</sequence>
<name>A0A9D9N406_9BACT</name>
<organism evidence="4 5">
    <name type="scientific">Candidatus Gallipaludibacter merdavium</name>
    <dbReference type="NCBI Taxonomy" id="2840839"/>
    <lineage>
        <taxon>Bacteria</taxon>
        <taxon>Pseudomonadati</taxon>
        <taxon>Bacteroidota</taxon>
        <taxon>Bacteroidia</taxon>
        <taxon>Bacteroidales</taxon>
        <taxon>Candidatus Gallipaludibacter</taxon>
    </lineage>
</organism>
<dbReference type="AlphaFoldDB" id="A0A9D9N406"/>
<comment type="caution">
    <text evidence="4">The sequence shown here is derived from an EMBL/GenBank/DDBJ whole genome shotgun (WGS) entry which is preliminary data.</text>
</comment>
<reference evidence="4" key="2">
    <citation type="journal article" date="2021" name="PeerJ">
        <title>Extensive microbial diversity within the chicken gut microbiome revealed by metagenomics and culture.</title>
        <authorList>
            <person name="Gilroy R."/>
            <person name="Ravi A."/>
            <person name="Getino M."/>
            <person name="Pursley I."/>
            <person name="Horton D.L."/>
            <person name="Alikhan N.F."/>
            <person name="Baker D."/>
            <person name="Gharbi K."/>
            <person name="Hall N."/>
            <person name="Watson M."/>
            <person name="Adriaenssens E.M."/>
            <person name="Foster-Nyarko E."/>
            <person name="Jarju S."/>
            <person name="Secka A."/>
            <person name="Antonio M."/>
            <person name="Oren A."/>
            <person name="Chaudhuri R.R."/>
            <person name="La Ragione R."/>
            <person name="Hildebrand F."/>
            <person name="Pallen M.J."/>
        </authorList>
    </citation>
    <scope>NUCLEOTIDE SEQUENCE</scope>
    <source>
        <strain evidence="4">G3-3990</strain>
    </source>
</reference>
<feature type="chain" id="PRO_5038516686" evidence="2">
    <location>
        <begin position="20"/>
        <end position="304"/>
    </location>
</feature>
<accession>A0A9D9N406</accession>
<dbReference type="Pfam" id="PF20434">
    <property type="entry name" value="BD-FAE"/>
    <property type="match status" value="1"/>
</dbReference>
<dbReference type="EMBL" id="JADIMG010000044">
    <property type="protein sequence ID" value="MBO8459527.1"/>
    <property type="molecule type" value="Genomic_DNA"/>
</dbReference>
<reference evidence="4" key="1">
    <citation type="submission" date="2020-10" db="EMBL/GenBank/DDBJ databases">
        <authorList>
            <person name="Gilroy R."/>
        </authorList>
    </citation>
    <scope>NUCLEOTIDE SEQUENCE</scope>
    <source>
        <strain evidence="4">G3-3990</strain>
    </source>
</reference>
<feature type="signal peptide" evidence="2">
    <location>
        <begin position="1"/>
        <end position="19"/>
    </location>
</feature>
<keyword evidence="2" id="KW-0732">Signal</keyword>
<dbReference type="PANTHER" id="PTHR48081">
    <property type="entry name" value="AB HYDROLASE SUPERFAMILY PROTEIN C4A8.06C"/>
    <property type="match status" value="1"/>
</dbReference>
<keyword evidence="1 4" id="KW-0378">Hydrolase</keyword>
<dbReference type="Gene3D" id="3.40.50.1820">
    <property type="entry name" value="alpha/beta hydrolase"/>
    <property type="match status" value="1"/>
</dbReference>
<protein>
    <submittedName>
        <fullName evidence="4">Alpha/beta hydrolase</fullName>
    </submittedName>
</protein>
<evidence type="ECO:0000313" key="4">
    <source>
        <dbReference type="EMBL" id="MBO8459527.1"/>
    </source>
</evidence>
<evidence type="ECO:0000313" key="5">
    <source>
        <dbReference type="Proteomes" id="UP000823641"/>
    </source>
</evidence>
<evidence type="ECO:0000259" key="3">
    <source>
        <dbReference type="Pfam" id="PF20434"/>
    </source>
</evidence>
<dbReference type="InterPro" id="IPR050300">
    <property type="entry name" value="GDXG_lipolytic_enzyme"/>
</dbReference>
<feature type="domain" description="BD-FAE-like" evidence="3">
    <location>
        <begin position="37"/>
        <end position="182"/>
    </location>
</feature>
<dbReference type="InterPro" id="IPR049492">
    <property type="entry name" value="BD-FAE-like_dom"/>
</dbReference>
<gene>
    <name evidence="4" type="ORF">IAA73_04240</name>
</gene>